<organism evidence="2">
    <name type="scientific">Xenopsylla cheopis</name>
    <name type="common">Oriental rat flea</name>
    <name type="synonym">Pulex cheopis</name>
    <dbReference type="NCBI Taxonomy" id="163159"/>
    <lineage>
        <taxon>Eukaryota</taxon>
        <taxon>Metazoa</taxon>
        <taxon>Ecdysozoa</taxon>
        <taxon>Arthropoda</taxon>
        <taxon>Hexapoda</taxon>
        <taxon>Insecta</taxon>
        <taxon>Pterygota</taxon>
        <taxon>Neoptera</taxon>
        <taxon>Endopterygota</taxon>
        <taxon>Siphonaptera</taxon>
        <taxon>Pulicidae</taxon>
        <taxon>Xenopsyllinae</taxon>
        <taxon>Xenopsylla</taxon>
    </lineage>
</organism>
<dbReference type="AlphaFoldDB" id="A0A6M2DY85"/>
<evidence type="ECO:0000313" key="2">
    <source>
        <dbReference type="EMBL" id="NOV51033.1"/>
    </source>
</evidence>
<protein>
    <submittedName>
        <fullName evidence="2">Putative secreted protein</fullName>
    </submittedName>
</protein>
<sequence length="105" mass="11920">MRSSVNCLLYFLVFDFSLFVSLCSFSRINCSSEPQTSSARFSICKCKYNFMSPHLGLCGFFRLKNFNIGSLLSKSQSFNRYSFFASVLVINECLSSLSLQLSQTQ</sequence>
<evidence type="ECO:0000256" key="1">
    <source>
        <dbReference type="SAM" id="SignalP"/>
    </source>
</evidence>
<accession>A0A6M2DY85</accession>
<dbReference type="EMBL" id="GIIL01007307">
    <property type="protein sequence ID" value="NOV51033.1"/>
    <property type="molecule type" value="Transcribed_RNA"/>
</dbReference>
<name>A0A6M2DY85_XENCH</name>
<proteinExistence type="predicted"/>
<feature type="chain" id="PRO_5026683970" evidence="1">
    <location>
        <begin position="24"/>
        <end position="105"/>
    </location>
</feature>
<feature type="signal peptide" evidence="1">
    <location>
        <begin position="1"/>
        <end position="23"/>
    </location>
</feature>
<reference evidence="2" key="1">
    <citation type="submission" date="2020-03" db="EMBL/GenBank/DDBJ databases">
        <title>Transcriptomic Profiling of the Digestive Tract of the Rat Flea, Xenopsylla cheopis, Following Blood Feeding and Infection with Yersinia pestis.</title>
        <authorList>
            <person name="Bland D.M."/>
            <person name="Martens C.A."/>
            <person name="Virtaneva K."/>
            <person name="Kanakabandi K."/>
            <person name="Long D."/>
            <person name="Rosenke R."/>
            <person name="Saturday G.A."/>
            <person name="Hoyt F.H."/>
            <person name="Bruno D.P."/>
            <person name="Ribeiro J.M.C."/>
            <person name="Hinnebusch J."/>
        </authorList>
    </citation>
    <scope>NUCLEOTIDE SEQUENCE</scope>
</reference>
<keyword evidence="1" id="KW-0732">Signal</keyword>